<protein>
    <recommendedName>
        <fullName evidence="7">Pre-mRNA-splicing factor 38</fullName>
    </recommendedName>
</protein>
<dbReference type="Proteomes" id="UP000659654">
    <property type="component" value="Unassembled WGS sequence"/>
</dbReference>
<evidence type="ECO:0000256" key="3">
    <source>
        <dbReference type="ARBA" id="ARBA00022664"/>
    </source>
</evidence>
<comment type="similarity">
    <text evidence="2 7">Belongs to the PRP38 family.</text>
</comment>
<feature type="compositionally biased region" description="Basic residues" evidence="8">
    <location>
        <begin position="206"/>
        <end position="218"/>
    </location>
</feature>
<dbReference type="PANTHER" id="PTHR23142">
    <property type="entry name" value="PRE-MRNA-SPLICING FACTOR 38A-RELATED"/>
    <property type="match status" value="1"/>
</dbReference>
<dbReference type="SMR" id="A0A1I7RRT1"/>
<sequence>MANRTAKDAHTIKGTNPQYLVEKIIRTRIYDSLYWKEHCFALTAELVIDKGIELRYIGGVYAGNVKPTPFLCLTLKLLQLQPDKDVVLEFLKQTDYKYLRALAALYIRLTFNSVEIFTFLEPLYGDYRKLRYMNRNGQFELVYMDEFIDHLLRDESYCDIQLPRLQKRQALEESDQIDTYVSSLDEDLDNLSESESEEEPEEKPKRLTKRRNRSRSRSTSREREKDRRRGEEEGRERRRRHDSPEYSRRDRDNAREKEREREKERKEKKEKKNKSKDDEEREIEESNALRKKLGLAPLQR</sequence>
<dbReference type="OrthoDB" id="190958at2759"/>
<dbReference type="EMBL" id="CAJFCV020000005">
    <property type="protein sequence ID" value="CAG9123495.1"/>
    <property type="molecule type" value="Genomic_DNA"/>
</dbReference>
<dbReference type="GO" id="GO:0005681">
    <property type="term" value="C:spliceosomal complex"/>
    <property type="evidence" value="ECO:0007669"/>
    <property type="project" value="UniProtKB-KW"/>
</dbReference>
<keyword evidence="6 7" id="KW-0539">Nucleus</keyword>
<evidence type="ECO:0000256" key="1">
    <source>
        <dbReference type="ARBA" id="ARBA00004123"/>
    </source>
</evidence>
<comment type="function">
    <text evidence="7">Required for pre-mRNA splicing.</text>
</comment>
<dbReference type="Proteomes" id="UP000095284">
    <property type="component" value="Unplaced"/>
</dbReference>
<dbReference type="EMBL" id="CAJFDI010000005">
    <property type="protein sequence ID" value="CAD5231917.1"/>
    <property type="molecule type" value="Genomic_DNA"/>
</dbReference>
<evidence type="ECO:0000256" key="6">
    <source>
        <dbReference type="ARBA" id="ARBA00023242"/>
    </source>
</evidence>
<comment type="subcellular location">
    <subcellularLocation>
        <location evidence="1 7">Nucleus</location>
    </subcellularLocation>
</comment>
<keyword evidence="5 7" id="KW-0508">mRNA splicing</keyword>
<dbReference type="Proteomes" id="UP000582659">
    <property type="component" value="Unassembled WGS sequence"/>
</dbReference>
<dbReference type="GO" id="GO:0000398">
    <property type="term" value="P:mRNA splicing, via spliceosome"/>
    <property type="evidence" value="ECO:0007669"/>
    <property type="project" value="UniProtKB-UniRule"/>
</dbReference>
<dbReference type="WBParaSite" id="BXY_0342900.1">
    <property type="protein sequence ID" value="BXY_0342900.1"/>
    <property type="gene ID" value="BXY_0342900"/>
</dbReference>
<evidence type="ECO:0000256" key="5">
    <source>
        <dbReference type="ARBA" id="ARBA00023187"/>
    </source>
</evidence>
<proteinExistence type="inferred from homology"/>
<evidence type="ECO:0000313" key="11">
    <source>
        <dbReference type="Proteomes" id="UP000659654"/>
    </source>
</evidence>
<evidence type="ECO:0000256" key="4">
    <source>
        <dbReference type="ARBA" id="ARBA00022728"/>
    </source>
</evidence>
<dbReference type="eggNOG" id="KOG2889">
    <property type="taxonomic scope" value="Eukaryota"/>
</dbReference>
<gene>
    <name evidence="9" type="ORF">BXYJ_LOCUS12008</name>
</gene>
<keyword evidence="11" id="KW-1185">Reference proteome</keyword>
<feature type="region of interest" description="Disordered" evidence="8">
    <location>
        <begin position="187"/>
        <end position="300"/>
    </location>
</feature>
<keyword evidence="4 7" id="KW-0747">Spliceosome</keyword>
<dbReference type="Pfam" id="PF03371">
    <property type="entry name" value="PRP38"/>
    <property type="match status" value="1"/>
</dbReference>
<dbReference type="AlphaFoldDB" id="A0A1I7RRT1"/>
<organism evidence="10 12">
    <name type="scientific">Bursaphelenchus xylophilus</name>
    <name type="common">Pinewood nematode worm</name>
    <name type="synonym">Aphelenchoides xylophilus</name>
    <dbReference type="NCBI Taxonomy" id="6326"/>
    <lineage>
        <taxon>Eukaryota</taxon>
        <taxon>Metazoa</taxon>
        <taxon>Ecdysozoa</taxon>
        <taxon>Nematoda</taxon>
        <taxon>Chromadorea</taxon>
        <taxon>Rhabditida</taxon>
        <taxon>Tylenchina</taxon>
        <taxon>Tylenchomorpha</taxon>
        <taxon>Aphelenchoidea</taxon>
        <taxon>Aphelenchoididae</taxon>
        <taxon>Bursaphelenchus</taxon>
    </lineage>
</organism>
<dbReference type="InterPro" id="IPR005037">
    <property type="entry name" value="PRP38"/>
</dbReference>
<accession>A0A1I7RRT1</accession>
<reference evidence="12" key="1">
    <citation type="submission" date="2016-11" db="UniProtKB">
        <authorList>
            <consortium name="WormBaseParasite"/>
        </authorList>
    </citation>
    <scope>IDENTIFICATION</scope>
</reference>
<evidence type="ECO:0000313" key="10">
    <source>
        <dbReference type="Proteomes" id="UP000095284"/>
    </source>
</evidence>
<feature type="compositionally biased region" description="Acidic residues" evidence="8">
    <location>
        <begin position="187"/>
        <end position="201"/>
    </location>
</feature>
<evidence type="ECO:0000256" key="7">
    <source>
        <dbReference type="RuleBase" id="RU367025"/>
    </source>
</evidence>
<feature type="compositionally biased region" description="Basic and acidic residues" evidence="8">
    <location>
        <begin position="219"/>
        <end position="267"/>
    </location>
</feature>
<evidence type="ECO:0000256" key="2">
    <source>
        <dbReference type="ARBA" id="ARBA00006164"/>
    </source>
</evidence>
<evidence type="ECO:0000313" key="9">
    <source>
        <dbReference type="EMBL" id="CAD5231917.1"/>
    </source>
</evidence>
<name>A0A1I7RRT1_BURXY</name>
<keyword evidence="3 7" id="KW-0507">mRNA processing</keyword>
<evidence type="ECO:0000313" key="12">
    <source>
        <dbReference type="WBParaSite" id="BXY_0342900.1"/>
    </source>
</evidence>
<evidence type="ECO:0000256" key="8">
    <source>
        <dbReference type="SAM" id="MobiDB-lite"/>
    </source>
</evidence>
<reference evidence="9" key="2">
    <citation type="submission" date="2020-09" db="EMBL/GenBank/DDBJ databases">
        <authorList>
            <person name="Kikuchi T."/>
        </authorList>
    </citation>
    <scope>NUCLEOTIDE SEQUENCE</scope>
    <source>
        <strain evidence="9">Ka4C1</strain>
    </source>
</reference>